<feature type="domain" description="ParB-like N-terminal" evidence="2">
    <location>
        <begin position="39"/>
        <end position="130"/>
    </location>
</feature>
<gene>
    <name evidence="3" type="ORF">MNB_SV-13-1641</name>
</gene>
<dbReference type="SUPFAM" id="SSF110849">
    <property type="entry name" value="ParB/Sulfiredoxin"/>
    <property type="match status" value="1"/>
</dbReference>
<dbReference type="InterPro" id="IPR036086">
    <property type="entry name" value="ParB/Sulfiredoxin_sf"/>
</dbReference>
<proteinExistence type="predicted"/>
<evidence type="ECO:0000256" key="1">
    <source>
        <dbReference type="ARBA" id="ARBA00022829"/>
    </source>
</evidence>
<dbReference type="AlphaFoldDB" id="A0A1W1CR66"/>
<name>A0A1W1CR66_9ZZZZ</name>
<dbReference type="Pfam" id="PF17762">
    <property type="entry name" value="HTH_ParB"/>
    <property type="match status" value="1"/>
</dbReference>
<dbReference type="NCBIfam" id="TIGR00180">
    <property type="entry name" value="parB_part"/>
    <property type="match status" value="1"/>
</dbReference>
<dbReference type="GO" id="GO:0003677">
    <property type="term" value="F:DNA binding"/>
    <property type="evidence" value="ECO:0007669"/>
    <property type="project" value="InterPro"/>
</dbReference>
<dbReference type="InterPro" id="IPR041468">
    <property type="entry name" value="HTH_ParB/Spo0J"/>
</dbReference>
<dbReference type="PANTHER" id="PTHR33375">
    <property type="entry name" value="CHROMOSOME-PARTITIONING PROTEIN PARB-RELATED"/>
    <property type="match status" value="1"/>
</dbReference>
<evidence type="ECO:0000259" key="2">
    <source>
        <dbReference type="SMART" id="SM00470"/>
    </source>
</evidence>
<dbReference type="Pfam" id="PF02195">
    <property type="entry name" value="ParB_N"/>
    <property type="match status" value="1"/>
</dbReference>
<keyword evidence="1" id="KW-0159">Chromosome partition</keyword>
<protein>
    <submittedName>
        <fullName evidence="3">Chromosome (Plasmid) partitioning protein ParB</fullName>
    </submittedName>
</protein>
<reference evidence="3" key="1">
    <citation type="submission" date="2016-10" db="EMBL/GenBank/DDBJ databases">
        <authorList>
            <person name="de Groot N.N."/>
        </authorList>
    </citation>
    <scope>NUCLEOTIDE SEQUENCE</scope>
</reference>
<dbReference type="GO" id="GO:0005694">
    <property type="term" value="C:chromosome"/>
    <property type="evidence" value="ECO:0007669"/>
    <property type="project" value="TreeGrafter"/>
</dbReference>
<dbReference type="SMART" id="SM00470">
    <property type="entry name" value="ParB"/>
    <property type="match status" value="1"/>
</dbReference>
<dbReference type="InterPro" id="IPR050336">
    <property type="entry name" value="Chromosome_partition/occlusion"/>
</dbReference>
<dbReference type="InterPro" id="IPR004437">
    <property type="entry name" value="ParB/RepB/Spo0J"/>
</dbReference>
<evidence type="ECO:0000313" key="3">
    <source>
        <dbReference type="EMBL" id="SFV68177.1"/>
    </source>
</evidence>
<dbReference type="PANTHER" id="PTHR33375:SF1">
    <property type="entry name" value="CHROMOSOME-PARTITIONING PROTEIN PARB-RELATED"/>
    <property type="match status" value="1"/>
</dbReference>
<organism evidence="3">
    <name type="scientific">hydrothermal vent metagenome</name>
    <dbReference type="NCBI Taxonomy" id="652676"/>
    <lineage>
        <taxon>unclassified sequences</taxon>
        <taxon>metagenomes</taxon>
        <taxon>ecological metagenomes</taxon>
    </lineage>
</organism>
<dbReference type="SUPFAM" id="SSF109709">
    <property type="entry name" value="KorB DNA-binding domain-like"/>
    <property type="match status" value="1"/>
</dbReference>
<dbReference type="Gene3D" id="1.10.10.2830">
    <property type="match status" value="1"/>
</dbReference>
<dbReference type="GO" id="GO:0007059">
    <property type="term" value="P:chromosome segregation"/>
    <property type="evidence" value="ECO:0007669"/>
    <property type="project" value="UniProtKB-KW"/>
</dbReference>
<dbReference type="EMBL" id="FPHM01000120">
    <property type="protein sequence ID" value="SFV68177.1"/>
    <property type="molecule type" value="Genomic_DNA"/>
</dbReference>
<dbReference type="InterPro" id="IPR003115">
    <property type="entry name" value="ParB_N"/>
</dbReference>
<dbReference type="Gene3D" id="3.90.1530.30">
    <property type="match status" value="1"/>
</dbReference>
<accession>A0A1W1CR66</accession>
<sequence length="309" mass="35888">MSDKKKKKPLVRSNSLKDATSNIEVFTHNEILEKKELIQKIPLNKIVEPNVHDRKSYSKEDISSLARNIRATKTLLQPIVVRKVNDKYERIIGFRRIEAVKELGWKEIPAIILKDISNEQAMLIMLSENIQREELNPFDQTVGIMEYIALSFELTFDEVKKLLYHFRNIDGKRVSNSSEEINQKREKMENITKKLGNITVASLINRLKMFSLKETVLTALKNGRITYTSAIELNKIDNEDKIIEMISKIESGELSLKDIKTYLKNLKKKKVHKKINYKIEKNDSGTIFSIRDELTPNQLKKLEKFLASL</sequence>